<dbReference type="GO" id="GO:0005524">
    <property type="term" value="F:ATP binding"/>
    <property type="evidence" value="ECO:0007669"/>
    <property type="project" value="UniProtKB-KW"/>
</dbReference>
<evidence type="ECO:0000256" key="1">
    <source>
        <dbReference type="ARBA" id="ARBA00002324"/>
    </source>
</evidence>
<accession>A0A8J6Y0R3</accession>
<dbReference type="Gene3D" id="3.40.50.620">
    <property type="entry name" value="HUPs"/>
    <property type="match status" value="1"/>
</dbReference>
<reference evidence="13 14" key="1">
    <citation type="submission" date="2020-08" db="EMBL/GenBank/DDBJ databases">
        <title>Acidobacteriota in marine sediments use diverse sulfur dissimilation pathways.</title>
        <authorList>
            <person name="Wasmund K."/>
        </authorList>
    </citation>
    <scope>NUCLEOTIDE SEQUENCE [LARGE SCALE GENOMIC DNA]</scope>
    <source>
        <strain evidence="13">MAG AM3-A</strain>
    </source>
</reference>
<evidence type="ECO:0000313" key="14">
    <source>
        <dbReference type="Proteomes" id="UP000598633"/>
    </source>
</evidence>
<feature type="domain" description="Cytidyltransferase-like" evidence="12">
    <location>
        <begin position="7"/>
        <end position="189"/>
    </location>
</feature>
<name>A0A8J6Y0R3_9BACT</name>
<dbReference type="PANTHER" id="PTHR39321:SF3">
    <property type="entry name" value="PHOSPHOPANTETHEINE ADENYLYLTRANSFERASE"/>
    <property type="match status" value="1"/>
</dbReference>
<evidence type="ECO:0000256" key="3">
    <source>
        <dbReference type="ARBA" id="ARBA00009014"/>
    </source>
</evidence>
<keyword evidence="6 11" id="KW-0548">Nucleotidyltransferase</keyword>
<organism evidence="13 14">
    <name type="scientific">Candidatus Sulfomarinibacter kjeldsenii</name>
    <dbReference type="NCBI Taxonomy" id="2885994"/>
    <lineage>
        <taxon>Bacteria</taxon>
        <taxon>Pseudomonadati</taxon>
        <taxon>Acidobacteriota</taxon>
        <taxon>Thermoanaerobaculia</taxon>
        <taxon>Thermoanaerobaculales</taxon>
        <taxon>Candidatus Sulfomarinibacteraceae</taxon>
        <taxon>Candidatus Sulfomarinibacter</taxon>
    </lineage>
</organism>
<dbReference type="InterPro" id="IPR004821">
    <property type="entry name" value="Cyt_trans-like"/>
</dbReference>
<evidence type="ECO:0000256" key="11">
    <source>
        <dbReference type="HAMAP-Rule" id="MF_00244"/>
    </source>
</evidence>
<evidence type="ECO:0000256" key="6">
    <source>
        <dbReference type="ARBA" id="ARBA00022695"/>
    </source>
</evidence>
<dbReference type="NCBIfam" id="NF000840">
    <property type="entry name" value="PRK00071.1-3"/>
    <property type="match status" value="1"/>
</dbReference>
<dbReference type="EMBL" id="JACXWA010000085">
    <property type="protein sequence ID" value="MBD3870731.1"/>
    <property type="molecule type" value="Genomic_DNA"/>
</dbReference>
<sequence length="222" mass="25813">MTRRIAIYGGSFDPFHLGHLVPVVRAQETFLFESVYFVPAGSPPHKNVGPLTPVTHRLAMVAMATLPYDNFFTSDDEVFAPQPTYSVETVRRFRERYPDSTFFFILGSDSFSQIASWEMWEELVDSVHLVILHRAHMWGKELEKRVPERLLPRLQLVEPFEEVPNPEELTIYLLNHEPFPISGTSIRNRQRRGLPIRELVPHEVHSYIEKYDLYSPASMTEE</sequence>
<dbReference type="SUPFAM" id="SSF52374">
    <property type="entry name" value="Nucleotidylyl transferase"/>
    <property type="match status" value="1"/>
</dbReference>
<keyword evidence="4 11" id="KW-0662">Pyridine nucleotide biosynthesis</keyword>
<evidence type="ECO:0000256" key="2">
    <source>
        <dbReference type="ARBA" id="ARBA00005019"/>
    </source>
</evidence>
<comment type="pathway">
    <text evidence="2 11">Cofactor biosynthesis; NAD(+) biosynthesis; deamido-NAD(+) from nicotinate D-ribonucleotide: step 1/1.</text>
</comment>
<dbReference type="Pfam" id="PF01467">
    <property type="entry name" value="CTP_transf_like"/>
    <property type="match status" value="1"/>
</dbReference>
<dbReference type="CDD" id="cd02165">
    <property type="entry name" value="NMNAT"/>
    <property type="match status" value="1"/>
</dbReference>
<evidence type="ECO:0000259" key="12">
    <source>
        <dbReference type="Pfam" id="PF01467"/>
    </source>
</evidence>
<dbReference type="InterPro" id="IPR014729">
    <property type="entry name" value="Rossmann-like_a/b/a_fold"/>
</dbReference>
<dbReference type="Proteomes" id="UP000598633">
    <property type="component" value="Unassembled WGS sequence"/>
</dbReference>
<dbReference type="UniPathway" id="UPA00253">
    <property type="reaction ID" value="UER00332"/>
</dbReference>
<dbReference type="HAMAP" id="MF_00244">
    <property type="entry name" value="NaMN_adenylyltr"/>
    <property type="match status" value="1"/>
</dbReference>
<proteinExistence type="inferred from homology"/>
<dbReference type="GO" id="GO:0004515">
    <property type="term" value="F:nicotinate-nucleotide adenylyltransferase activity"/>
    <property type="evidence" value="ECO:0007669"/>
    <property type="project" value="UniProtKB-UniRule"/>
</dbReference>
<comment type="caution">
    <text evidence="13">The sequence shown here is derived from an EMBL/GenBank/DDBJ whole genome shotgun (WGS) entry which is preliminary data.</text>
</comment>
<comment type="similarity">
    <text evidence="3 11">Belongs to the NadD family.</text>
</comment>
<dbReference type="EC" id="2.7.7.18" evidence="11"/>
<evidence type="ECO:0000256" key="9">
    <source>
        <dbReference type="ARBA" id="ARBA00023027"/>
    </source>
</evidence>
<gene>
    <name evidence="11 13" type="primary">nadD</name>
    <name evidence="13" type="ORF">IFJ97_05160</name>
</gene>
<dbReference type="InterPro" id="IPR005248">
    <property type="entry name" value="NadD/NMNAT"/>
</dbReference>
<evidence type="ECO:0000256" key="8">
    <source>
        <dbReference type="ARBA" id="ARBA00022840"/>
    </source>
</evidence>
<keyword evidence="7 11" id="KW-0547">Nucleotide-binding</keyword>
<protein>
    <recommendedName>
        <fullName evidence="11">Probable nicotinate-nucleotide adenylyltransferase</fullName>
        <ecNumber evidence="11">2.7.7.18</ecNumber>
    </recommendedName>
    <alternativeName>
        <fullName evidence="11">Deamido-NAD(+) diphosphorylase</fullName>
    </alternativeName>
    <alternativeName>
        <fullName evidence="11">Deamido-NAD(+) pyrophosphorylase</fullName>
    </alternativeName>
    <alternativeName>
        <fullName evidence="11">Nicotinate mononucleotide adenylyltransferase</fullName>
        <shortName evidence="11">NaMN adenylyltransferase</shortName>
    </alternativeName>
</protein>
<dbReference type="GO" id="GO:0009435">
    <property type="term" value="P:NAD+ biosynthetic process"/>
    <property type="evidence" value="ECO:0007669"/>
    <property type="project" value="UniProtKB-UniRule"/>
</dbReference>
<dbReference type="NCBIfam" id="TIGR00125">
    <property type="entry name" value="cyt_tran_rel"/>
    <property type="match status" value="1"/>
</dbReference>
<dbReference type="PANTHER" id="PTHR39321">
    <property type="entry name" value="NICOTINATE-NUCLEOTIDE ADENYLYLTRANSFERASE-RELATED"/>
    <property type="match status" value="1"/>
</dbReference>
<keyword evidence="5 11" id="KW-0808">Transferase</keyword>
<comment type="function">
    <text evidence="1 11">Catalyzes the reversible adenylation of nicotinate mononucleotide (NaMN) to nicotinic acid adenine dinucleotide (NaAD).</text>
</comment>
<keyword evidence="8 11" id="KW-0067">ATP-binding</keyword>
<evidence type="ECO:0000256" key="5">
    <source>
        <dbReference type="ARBA" id="ARBA00022679"/>
    </source>
</evidence>
<evidence type="ECO:0000256" key="4">
    <source>
        <dbReference type="ARBA" id="ARBA00022642"/>
    </source>
</evidence>
<dbReference type="NCBIfam" id="TIGR00482">
    <property type="entry name" value="nicotinate (nicotinamide) nucleotide adenylyltransferase"/>
    <property type="match status" value="1"/>
</dbReference>
<comment type="catalytic activity">
    <reaction evidence="10 11">
        <text>nicotinate beta-D-ribonucleotide + ATP + H(+) = deamido-NAD(+) + diphosphate</text>
        <dbReference type="Rhea" id="RHEA:22860"/>
        <dbReference type="ChEBI" id="CHEBI:15378"/>
        <dbReference type="ChEBI" id="CHEBI:30616"/>
        <dbReference type="ChEBI" id="CHEBI:33019"/>
        <dbReference type="ChEBI" id="CHEBI:57502"/>
        <dbReference type="ChEBI" id="CHEBI:58437"/>
        <dbReference type="EC" id="2.7.7.18"/>
    </reaction>
</comment>
<evidence type="ECO:0000256" key="7">
    <source>
        <dbReference type="ARBA" id="ARBA00022741"/>
    </source>
</evidence>
<evidence type="ECO:0000256" key="10">
    <source>
        <dbReference type="ARBA" id="ARBA00048721"/>
    </source>
</evidence>
<evidence type="ECO:0000313" key="13">
    <source>
        <dbReference type="EMBL" id="MBD3870731.1"/>
    </source>
</evidence>
<dbReference type="AlphaFoldDB" id="A0A8J6Y0R3"/>
<keyword evidence="9 11" id="KW-0520">NAD</keyword>